<evidence type="ECO:0000313" key="1">
    <source>
        <dbReference type="EMBL" id="KAJ4966783.1"/>
    </source>
</evidence>
<dbReference type="EMBL" id="JAMYWD010000007">
    <property type="protein sequence ID" value="KAJ4966783.1"/>
    <property type="molecule type" value="Genomic_DNA"/>
</dbReference>
<gene>
    <name evidence="1" type="ORF">NE237_018632</name>
</gene>
<name>A0A9Q0KA88_9MAGN</name>
<reference evidence="1" key="1">
    <citation type="journal article" date="2023" name="Plant J.">
        <title>The genome of the king protea, Protea cynaroides.</title>
        <authorList>
            <person name="Chang J."/>
            <person name="Duong T.A."/>
            <person name="Schoeman C."/>
            <person name="Ma X."/>
            <person name="Roodt D."/>
            <person name="Barker N."/>
            <person name="Li Z."/>
            <person name="Van de Peer Y."/>
            <person name="Mizrachi E."/>
        </authorList>
    </citation>
    <scope>NUCLEOTIDE SEQUENCE</scope>
    <source>
        <tissue evidence="1">Young leaves</tissue>
    </source>
</reference>
<dbReference type="AlphaFoldDB" id="A0A9Q0KA88"/>
<comment type="caution">
    <text evidence="1">The sequence shown here is derived from an EMBL/GenBank/DDBJ whole genome shotgun (WGS) entry which is preliminary data.</text>
</comment>
<accession>A0A9Q0KA88</accession>
<organism evidence="1 2">
    <name type="scientific">Protea cynaroides</name>
    <dbReference type="NCBI Taxonomy" id="273540"/>
    <lineage>
        <taxon>Eukaryota</taxon>
        <taxon>Viridiplantae</taxon>
        <taxon>Streptophyta</taxon>
        <taxon>Embryophyta</taxon>
        <taxon>Tracheophyta</taxon>
        <taxon>Spermatophyta</taxon>
        <taxon>Magnoliopsida</taxon>
        <taxon>Proteales</taxon>
        <taxon>Proteaceae</taxon>
        <taxon>Protea</taxon>
    </lineage>
</organism>
<sequence>MALSGRPLKWMKRRVMADLYDFLISSASSGDEPFGGGHHDGHLDRVPIGELVERPDLSPAVVTLNAVEKNVTRSRIPETHQRGIEEVGDGRFKNVVANGDGEDEGLWVEGKDTAALQLSCHCALTAANLFNEMASTSRLHLKYLLHCRTMLLSILTRNKNLSCSRAPEDLKKPLNGSLTNVALH</sequence>
<dbReference type="Proteomes" id="UP001141806">
    <property type="component" value="Unassembled WGS sequence"/>
</dbReference>
<keyword evidence="2" id="KW-1185">Reference proteome</keyword>
<evidence type="ECO:0000313" key="2">
    <source>
        <dbReference type="Proteomes" id="UP001141806"/>
    </source>
</evidence>
<proteinExistence type="predicted"/>
<protein>
    <submittedName>
        <fullName evidence="1">Uncharacterized protein</fullName>
    </submittedName>
</protein>